<reference evidence="1 2" key="1">
    <citation type="submission" date="2024-03" db="EMBL/GenBank/DDBJ databases">
        <authorList>
            <person name="Gkanogiannis A."/>
            <person name="Becerra Lopez-Lavalle L."/>
        </authorList>
    </citation>
    <scope>NUCLEOTIDE SEQUENCE [LARGE SCALE GENOMIC DNA]</scope>
</reference>
<keyword evidence="2" id="KW-1185">Reference proteome</keyword>
<evidence type="ECO:0000313" key="1">
    <source>
        <dbReference type="EMBL" id="CAK9308981.1"/>
    </source>
</evidence>
<evidence type="ECO:0000313" key="2">
    <source>
        <dbReference type="Proteomes" id="UP001642487"/>
    </source>
</evidence>
<sequence>MHHSQRQQNLTVNINLTSVISIDYLCQHQPKNPTVFAALKKRRLNLVNDGRRTLLKIRSYEKMRNSDLILKKLDRRSLHLTLKRSLVKISNLTRSLDLMLKKPGTSLTKLRSADWSDVEWLVIANLCGVKSQSDLLAELGDDR</sequence>
<organism evidence="1 2">
    <name type="scientific">Citrullus colocynthis</name>
    <name type="common">colocynth</name>
    <dbReference type="NCBI Taxonomy" id="252529"/>
    <lineage>
        <taxon>Eukaryota</taxon>
        <taxon>Viridiplantae</taxon>
        <taxon>Streptophyta</taxon>
        <taxon>Embryophyta</taxon>
        <taxon>Tracheophyta</taxon>
        <taxon>Spermatophyta</taxon>
        <taxon>Magnoliopsida</taxon>
        <taxon>eudicotyledons</taxon>
        <taxon>Gunneridae</taxon>
        <taxon>Pentapetalae</taxon>
        <taxon>rosids</taxon>
        <taxon>fabids</taxon>
        <taxon>Cucurbitales</taxon>
        <taxon>Cucurbitaceae</taxon>
        <taxon>Benincaseae</taxon>
        <taxon>Citrullus</taxon>
    </lineage>
</organism>
<proteinExistence type="predicted"/>
<accession>A0ABP0XNJ2</accession>
<protein>
    <submittedName>
        <fullName evidence="1">Uncharacterized protein</fullName>
    </submittedName>
</protein>
<gene>
    <name evidence="1" type="ORF">CITCOLO1_LOCUS502</name>
</gene>
<name>A0ABP0XNJ2_9ROSI</name>
<dbReference type="Proteomes" id="UP001642487">
    <property type="component" value="Chromosome 1"/>
</dbReference>
<dbReference type="EMBL" id="OZ021735">
    <property type="protein sequence ID" value="CAK9308981.1"/>
    <property type="molecule type" value="Genomic_DNA"/>
</dbReference>